<sequence>MPRQAGFTLVELVIVIVLLGIVATISVQFVALSTRGALDVSSRQQRALQSVVISEQITREVREAFPLSVRSNGQCLEWLPIIAATSYEVLTTGPDFDEVSIVPFGRAISADARLVVYGYGSAESDLYGSENPGPVSPGIEALAADSDMVTLSQDHRFRERSPQKRLYVVDGPVSLCQIGPWLYRFSDYARSESQQTANSLNGSANRTREVMSANLVANSFDLKVVPPSLRRAAVVNFGFELVNEDGNETTKVSQEVQIRNAP</sequence>
<dbReference type="NCBIfam" id="TIGR02532">
    <property type="entry name" value="IV_pilin_GFxxxE"/>
    <property type="match status" value="1"/>
</dbReference>
<keyword evidence="1" id="KW-0812">Transmembrane</keyword>
<dbReference type="RefSeq" id="WP_099619770.1">
    <property type="nucleotide sequence ID" value="NZ_KZ319343.1"/>
</dbReference>
<dbReference type="InterPro" id="IPR045584">
    <property type="entry name" value="Pilin-like"/>
</dbReference>
<dbReference type="Proteomes" id="UP000229044">
    <property type="component" value="Unassembled WGS sequence"/>
</dbReference>
<dbReference type="Pfam" id="PF07963">
    <property type="entry name" value="N_methyl"/>
    <property type="match status" value="1"/>
</dbReference>
<dbReference type="PROSITE" id="PS00409">
    <property type="entry name" value="PROKAR_NTER_METHYL"/>
    <property type="match status" value="1"/>
</dbReference>
<dbReference type="InterPro" id="IPR012902">
    <property type="entry name" value="N_methyl_site"/>
</dbReference>
<evidence type="ECO:0000256" key="1">
    <source>
        <dbReference type="SAM" id="Phobius"/>
    </source>
</evidence>
<protein>
    <submittedName>
        <fullName evidence="2">Prepilin-type cleavage/methylation domain-containing protein</fullName>
    </submittedName>
</protein>
<comment type="caution">
    <text evidence="2">The sequence shown here is derived from an EMBL/GenBank/DDBJ whole genome shotgun (WGS) entry which is preliminary data.</text>
</comment>
<dbReference type="OrthoDB" id="9788802at2"/>
<dbReference type="AlphaFoldDB" id="A0A2G1VAQ2"/>
<evidence type="ECO:0000313" key="3">
    <source>
        <dbReference type="Proteomes" id="UP000229044"/>
    </source>
</evidence>
<accession>A0A2G1VAQ2</accession>
<reference evidence="2 3" key="1">
    <citation type="submission" date="2017-09" db="EMBL/GenBank/DDBJ databases">
        <title>The draft genome sequences of Marinobacter guineae M3B.</title>
        <authorList>
            <person name="Cao J."/>
        </authorList>
    </citation>
    <scope>NUCLEOTIDE SEQUENCE [LARGE SCALE GENOMIC DNA]</scope>
    <source>
        <strain evidence="2 3">M3B</strain>
    </source>
</reference>
<feature type="transmembrane region" description="Helical" evidence="1">
    <location>
        <begin position="12"/>
        <end position="33"/>
    </location>
</feature>
<dbReference type="EMBL" id="NTFI01000007">
    <property type="protein sequence ID" value="PHQ23828.1"/>
    <property type="molecule type" value="Genomic_DNA"/>
</dbReference>
<proteinExistence type="predicted"/>
<keyword evidence="1" id="KW-0472">Membrane</keyword>
<dbReference type="SUPFAM" id="SSF54523">
    <property type="entry name" value="Pili subunits"/>
    <property type="match status" value="1"/>
</dbReference>
<keyword evidence="3" id="KW-1185">Reference proteome</keyword>
<gene>
    <name evidence="2" type="ORF">CLH62_19010</name>
</gene>
<keyword evidence="1" id="KW-1133">Transmembrane helix</keyword>
<organism evidence="2 3">
    <name type="scientific">Marinobacter guineae</name>
    <dbReference type="NCBI Taxonomy" id="432303"/>
    <lineage>
        <taxon>Bacteria</taxon>
        <taxon>Pseudomonadati</taxon>
        <taxon>Pseudomonadota</taxon>
        <taxon>Gammaproteobacteria</taxon>
        <taxon>Pseudomonadales</taxon>
        <taxon>Marinobacteraceae</taxon>
        <taxon>Marinobacter</taxon>
    </lineage>
</organism>
<evidence type="ECO:0000313" key="2">
    <source>
        <dbReference type="EMBL" id="PHQ23828.1"/>
    </source>
</evidence>
<name>A0A2G1VAQ2_9GAMM</name>